<dbReference type="Pfam" id="PF10545">
    <property type="entry name" value="MADF_DNA_bdg"/>
    <property type="match status" value="1"/>
</dbReference>
<comment type="caution">
    <text evidence="3">The sequence shown here is derived from an EMBL/GenBank/DDBJ whole genome shotgun (WGS) entry which is preliminary data.</text>
</comment>
<evidence type="ECO:0000313" key="3">
    <source>
        <dbReference type="EMBL" id="KAK7071343.1"/>
    </source>
</evidence>
<dbReference type="AlphaFoldDB" id="A0AAN8WZC8"/>
<gene>
    <name evidence="3" type="ORF">SK128_011960</name>
</gene>
<reference evidence="3 4" key="1">
    <citation type="submission" date="2023-11" db="EMBL/GenBank/DDBJ databases">
        <title>Halocaridina rubra genome assembly.</title>
        <authorList>
            <person name="Smith C."/>
        </authorList>
    </citation>
    <scope>NUCLEOTIDE SEQUENCE [LARGE SCALE GENOMIC DNA]</scope>
    <source>
        <strain evidence="3">EP-1</strain>
        <tissue evidence="3">Whole</tissue>
    </source>
</reference>
<evidence type="ECO:0000313" key="4">
    <source>
        <dbReference type="Proteomes" id="UP001381693"/>
    </source>
</evidence>
<feature type="region of interest" description="Disordered" evidence="1">
    <location>
        <begin position="1"/>
        <end position="29"/>
    </location>
</feature>
<accession>A0AAN8WZC8</accession>
<dbReference type="Proteomes" id="UP001381693">
    <property type="component" value="Unassembled WGS sequence"/>
</dbReference>
<evidence type="ECO:0000259" key="2">
    <source>
        <dbReference type="Pfam" id="PF10545"/>
    </source>
</evidence>
<dbReference type="InterPro" id="IPR006578">
    <property type="entry name" value="MADF-dom"/>
</dbReference>
<keyword evidence="4" id="KW-1185">Reference proteome</keyword>
<feature type="domain" description="MADF" evidence="2">
    <location>
        <begin position="21"/>
        <end position="52"/>
    </location>
</feature>
<proteinExistence type="predicted"/>
<dbReference type="EMBL" id="JAXCGZ010015097">
    <property type="protein sequence ID" value="KAK7071343.1"/>
    <property type="molecule type" value="Genomic_DNA"/>
</dbReference>
<protein>
    <recommendedName>
        <fullName evidence="2">MADF domain-containing protein</fullName>
    </recommendedName>
</protein>
<organism evidence="3 4">
    <name type="scientific">Halocaridina rubra</name>
    <name type="common">Hawaiian red shrimp</name>
    <dbReference type="NCBI Taxonomy" id="373956"/>
    <lineage>
        <taxon>Eukaryota</taxon>
        <taxon>Metazoa</taxon>
        <taxon>Ecdysozoa</taxon>
        <taxon>Arthropoda</taxon>
        <taxon>Crustacea</taxon>
        <taxon>Multicrustacea</taxon>
        <taxon>Malacostraca</taxon>
        <taxon>Eumalacostraca</taxon>
        <taxon>Eucarida</taxon>
        <taxon>Decapoda</taxon>
        <taxon>Pleocyemata</taxon>
        <taxon>Caridea</taxon>
        <taxon>Atyoidea</taxon>
        <taxon>Atyidae</taxon>
        <taxon>Halocaridina</taxon>
    </lineage>
</organism>
<sequence>MEGEKSITKIVEEKTNTEDPIHEVEKRPAIWEPSTEDYSNKTERRNAWNDIILHFIPDFEGKSPAPPPANDVSLKLHPTTRGATCINITITEGAVIELIYILGPA</sequence>
<name>A0AAN8WZC8_HALRR</name>
<evidence type="ECO:0000256" key="1">
    <source>
        <dbReference type="SAM" id="MobiDB-lite"/>
    </source>
</evidence>